<gene>
    <name evidence="2" type="ORF">BpHYR1_014723</name>
</gene>
<dbReference type="EMBL" id="REGN01000175">
    <property type="protein sequence ID" value="RNA43786.1"/>
    <property type="molecule type" value="Genomic_DNA"/>
</dbReference>
<evidence type="ECO:0000256" key="1">
    <source>
        <dbReference type="SAM" id="MobiDB-lite"/>
    </source>
</evidence>
<feature type="region of interest" description="Disordered" evidence="1">
    <location>
        <begin position="432"/>
        <end position="472"/>
    </location>
</feature>
<dbReference type="OrthoDB" id="6159649at2759"/>
<dbReference type="AlphaFoldDB" id="A0A3M7T6Y3"/>
<name>A0A3M7T6Y3_BRAPC</name>
<reference evidence="2 3" key="1">
    <citation type="journal article" date="2018" name="Sci. Rep.">
        <title>Genomic signatures of local adaptation to the degree of environmental predictability in rotifers.</title>
        <authorList>
            <person name="Franch-Gras L."/>
            <person name="Hahn C."/>
            <person name="Garcia-Roger E.M."/>
            <person name="Carmona M.J."/>
            <person name="Serra M."/>
            <person name="Gomez A."/>
        </authorList>
    </citation>
    <scope>NUCLEOTIDE SEQUENCE [LARGE SCALE GENOMIC DNA]</scope>
    <source>
        <strain evidence="2">HYR1</strain>
    </source>
</reference>
<proteinExistence type="predicted"/>
<protein>
    <submittedName>
        <fullName evidence="2">Uncharacterized protein</fullName>
    </submittedName>
</protein>
<sequence>MADKKDKLTKIELTLIDPSKKADIRLDDLLIQMDIGKSTVSVSYDFTESDLVKKLILIFESKDNAEKFKDYLDIESNMEVNNFGHLETREIEEKFKIRRFSSCSTDSFQLINEDNHQEFITAIPGDGASFNYCEESLMQSSMSESIYKNNTVEFYFDKEIQDKDLDIILLFLENLRKSGGGEYLNYELDPKKRLLNVEYKNGMNKSKTLDKKLLKIKINSIEYNITANEPLDTNSFELNKMVIILRNIQESWINDEIVNLYAENLVINDDETNDIVGIVKSSIFPNTVYVKYKHNFDLDLIKKRYDNRNSITNVRIGYLAAYRSKIVLVRLYDKNMKAISKDLIEMYFMNRRRCGSEPYLSIHEREPFLLLSYDTQAICEAICSRTHRIGEYELLVECLYNYQLFDENLKELGDLIMKNLTVESQQNLEPINEQELKKSKSQETKKEQELKEFKSQETKKEQEIKENKIQQDQKLKKEQKFNQFKGNEHQELKEVIDKKRVESVDTNNNQANKKFEENDTKNAEPQVKKALPKVEFRKPFFKTNSKKEPKIFILKIFDYSLEEDLAKKLEDCQSSFELKLVGDTIELFCECTHDLPSGINEYKEIKLKWEKDIENLINSFFEQFKIENALIKYPSIVEEKVNFDKIKVKLIKKDDREQNSQYIVAGFADDVQKLMVDIQREDVFVPPVMEEPVMDQIAGLELYQIRILFVVKYIKTLKEKYPSMTVSINHRQLKVALKGKPSEIAQAKDLCREILSKIKFRDLPFEQIEIKFFAKKEIEVVNWLKENHFECVLMKGMQTDLMRIYFIDLEKAKDCIKELKNEITSREVNKELREGISDEYIDEFIQRHSNDDRVYLELDGSAFYISGFKSSVEDLFHEFLSSIIN</sequence>
<evidence type="ECO:0000313" key="2">
    <source>
        <dbReference type="EMBL" id="RNA43786.1"/>
    </source>
</evidence>
<accession>A0A3M7T6Y3</accession>
<evidence type="ECO:0000313" key="3">
    <source>
        <dbReference type="Proteomes" id="UP000276133"/>
    </source>
</evidence>
<keyword evidence="3" id="KW-1185">Reference proteome</keyword>
<feature type="compositionally biased region" description="Basic and acidic residues" evidence="1">
    <location>
        <begin position="434"/>
        <end position="472"/>
    </location>
</feature>
<comment type="caution">
    <text evidence="2">The sequence shown here is derived from an EMBL/GenBank/DDBJ whole genome shotgun (WGS) entry which is preliminary data.</text>
</comment>
<dbReference type="Proteomes" id="UP000276133">
    <property type="component" value="Unassembled WGS sequence"/>
</dbReference>
<organism evidence="2 3">
    <name type="scientific">Brachionus plicatilis</name>
    <name type="common">Marine rotifer</name>
    <name type="synonym">Brachionus muelleri</name>
    <dbReference type="NCBI Taxonomy" id="10195"/>
    <lineage>
        <taxon>Eukaryota</taxon>
        <taxon>Metazoa</taxon>
        <taxon>Spiralia</taxon>
        <taxon>Gnathifera</taxon>
        <taxon>Rotifera</taxon>
        <taxon>Eurotatoria</taxon>
        <taxon>Monogononta</taxon>
        <taxon>Pseudotrocha</taxon>
        <taxon>Ploima</taxon>
        <taxon>Brachionidae</taxon>
        <taxon>Brachionus</taxon>
    </lineage>
</organism>